<gene>
    <name evidence="1" type="ORF">AGERDE_LOCUS10181</name>
</gene>
<name>A0A9N9D586_9GLOM</name>
<dbReference type="InterPro" id="IPR027417">
    <property type="entry name" value="P-loop_NTPase"/>
</dbReference>
<dbReference type="Proteomes" id="UP000789831">
    <property type="component" value="Unassembled WGS sequence"/>
</dbReference>
<accession>A0A9N9D586</accession>
<organism evidence="1 2">
    <name type="scientific">Ambispora gerdemannii</name>
    <dbReference type="NCBI Taxonomy" id="144530"/>
    <lineage>
        <taxon>Eukaryota</taxon>
        <taxon>Fungi</taxon>
        <taxon>Fungi incertae sedis</taxon>
        <taxon>Mucoromycota</taxon>
        <taxon>Glomeromycotina</taxon>
        <taxon>Glomeromycetes</taxon>
        <taxon>Archaeosporales</taxon>
        <taxon>Ambisporaceae</taxon>
        <taxon>Ambispora</taxon>
    </lineage>
</organism>
<dbReference type="Gene3D" id="3.40.50.300">
    <property type="entry name" value="P-loop containing nucleotide triphosphate hydrolases"/>
    <property type="match status" value="1"/>
</dbReference>
<sequence length="149" mass="17258">MPACPSEEHSPNYLEKIFSTYKVIYVTAETFIRNQSFTTILRRLAERNLLLFVIEVRIRSTEESYVRNCRTFDLSRKWLHIIYCSTICACEETLADLYEKGIAKTMGVYHEKLNGKASAQQMKEWKKGLIQGMIATNAFVLGINSRTFD</sequence>
<dbReference type="OrthoDB" id="10261556at2759"/>
<evidence type="ECO:0000313" key="2">
    <source>
        <dbReference type="Proteomes" id="UP000789831"/>
    </source>
</evidence>
<keyword evidence="2" id="KW-1185">Reference proteome</keyword>
<reference evidence="1" key="1">
    <citation type="submission" date="2021-06" db="EMBL/GenBank/DDBJ databases">
        <authorList>
            <person name="Kallberg Y."/>
            <person name="Tangrot J."/>
            <person name="Rosling A."/>
        </authorList>
    </citation>
    <scope>NUCLEOTIDE SEQUENCE</scope>
    <source>
        <strain evidence="1">MT106</strain>
    </source>
</reference>
<dbReference type="EMBL" id="CAJVPL010002976">
    <property type="protein sequence ID" value="CAG8623674.1"/>
    <property type="molecule type" value="Genomic_DNA"/>
</dbReference>
<dbReference type="AlphaFoldDB" id="A0A9N9D586"/>
<comment type="caution">
    <text evidence="1">The sequence shown here is derived from an EMBL/GenBank/DDBJ whole genome shotgun (WGS) entry which is preliminary data.</text>
</comment>
<protein>
    <submittedName>
        <fullName evidence="1">4505_t:CDS:1</fullName>
    </submittedName>
</protein>
<evidence type="ECO:0000313" key="1">
    <source>
        <dbReference type="EMBL" id="CAG8623674.1"/>
    </source>
</evidence>
<dbReference type="SUPFAM" id="SSF52540">
    <property type="entry name" value="P-loop containing nucleoside triphosphate hydrolases"/>
    <property type="match status" value="1"/>
</dbReference>
<proteinExistence type="predicted"/>